<dbReference type="InterPro" id="IPR011006">
    <property type="entry name" value="CheY-like_superfamily"/>
</dbReference>
<reference evidence="2" key="1">
    <citation type="journal article" date="2014" name="Front. Microbiol.">
        <title>High frequency of phylogenetically diverse reductive dehalogenase-homologous genes in deep subseafloor sedimentary metagenomes.</title>
        <authorList>
            <person name="Kawai M."/>
            <person name="Futagami T."/>
            <person name="Toyoda A."/>
            <person name="Takaki Y."/>
            <person name="Nishi S."/>
            <person name="Hori S."/>
            <person name="Arai W."/>
            <person name="Tsubouchi T."/>
            <person name="Morono Y."/>
            <person name="Uchiyama I."/>
            <person name="Ito T."/>
            <person name="Fujiyama A."/>
            <person name="Inagaki F."/>
            <person name="Takami H."/>
        </authorList>
    </citation>
    <scope>NUCLEOTIDE SEQUENCE</scope>
    <source>
        <strain evidence="2">Expedition CK06-06</strain>
    </source>
</reference>
<evidence type="ECO:0000313" key="2">
    <source>
        <dbReference type="EMBL" id="GAI86388.1"/>
    </source>
</evidence>
<feature type="domain" description="Response regulatory" evidence="1">
    <location>
        <begin position="3"/>
        <end position="112"/>
    </location>
</feature>
<dbReference type="InterPro" id="IPR052048">
    <property type="entry name" value="ST_Response_Regulator"/>
</dbReference>
<evidence type="ECO:0000259" key="1">
    <source>
        <dbReference type="PROSITE" id="PS50110"/>
    </source>
</evidence>
<dbReference type="AlphaFoldDB" id="X1S0G4"/>
<dbReference type="Gene3D" id="3.40.50.2300">
    <property type="match status" value="1"/>
</dbReference>
<feature type="non-terminal residue" evidence="2">
    <location>
        <position position="112"/>
    </location>
</feature>
<organism evidence="2">
    <name type="scientific">marine sediment metagenome</name>
    <dbReference type="NCBI Taxonomy" id="412755"/>
    <lineage>
        <taxon>unclassified sequences</taxon>
        <taxon>metagenomes</taxon>
        <taxon>ecological metagenomes</taxon>
    </lineage>
</organism>
<dbReference type="InterPro" id="IPR001789">
    <property type="entry name" value="Sig_transdc_resp-reg_receiver"/>
</dbReference>
<comment type="caution">
    <text evidence="2">The sequence shown here is derived from an EMBL/GenBank/DDBJ whole genome shotgun (WGS) entry which is preliminary data.</text>
</comment>
<dbReference type="EMBL" id="BARW01008651">
    <property type="protein sequence ID" value="GAI86388.1"/>
    <property type="molecule type" value="Genomic_DNA"/>
</dbReference>
<sequence>MVKIFIVDDDQSLQRLYVLILKEAGFEIIDTALNGKVAVEKFLSLKTKPDIILMDHRMPIKNGLDAMTEILQIDGHEKIIFASADITIKQKALSLGACEFLDKPFKMGKLLT</sequence>
<dbReference type="SUPFAM" id="SSF52172">
    <property type="entry name" value="CheY-like"/>
    <property type="match status" value="1"/>
</dbReference>
<dbReference type="SMART" id="SM00448">
    <property type="entry name" value="REC"/>
    <property type="match status" value="1"/>
</dbReference>
<proteinExistence type="predicted"/>
<dbReference type="PANTHER" id="PTHR43228:SF1">
    <property type="entry name" value="TWO-COMPONENT RESPONSE REGULATOR ARR22"/>
    <property type="match status" value="1"/>
</dbReference>
<accession>X1S0G4</accession>
<dbReference type="GO" id="GO:0000160">
    <property type="term" value="P:phosphorelay signal transduction system"/>
    <property type="evidence" value="ECO:0007669"/>
    <property type="project" value="InterPro"/>
</dbReference>
<protein>
    <recommendedName>
        <fullName evidence="1">Response regulatory domain-containing protein</fullName>
    </recommendedName>
</protein>
<dbReference type="PANTHER" id="PTHR43228">
    <property type="entry name" value="TWO-COMPONENT RESPONSE REGULATOR"/>
    <property type="match status" value="1"/>
</dbReference>
<name>X1S0G4_9ZZZZ</name>
<dbReference type="Pfam" id="PF00072">
    <property type="entry name" value="Response_reg"/>
    <property type="match status" value="1"/>
</dbReference>
<dbReference type="PROSITE" id="PS50110">
    <property type="entry name" value="RESPONSE_REGULATORY"/>
    <property type="match status" value="1"/>
</dbReference>
<gene>
    <name evidence="2" type="ORF">S12H4_17655</name>
</gene>